<dbReference type="EMBL" id="JAVYII010000004">
    <property type="protein sequence ID" value="MDT9593297.1"/>
    <property type="molecule type" value="Genomic_DNA"/>
</dbReference>
<dbReference type="InterPro" id="IPR050765">
    <property type="entry name" value="Riboflavin_Biosynth_HTPR"/>
</dbReference>
<keyword evidence="3" id="KW-1185">Reference proteome</keyword>
<dbReference type="InterPro" id="IPR024072">
    <property type="entry name" value="DHFR-like_dom_sf"/>
</dbReference>
<dbReference type="SUPFAM" id="SSF53597">
    <property type="entry name" value="Dihydrofolate reductase-like"/>
    <property type="match status" value="1"/>
</dbReference>
<comment type="caution">
    <text evidence="2">The sequence shown here is derived from an EMBL/GenBank/DDBJ whole genome shotgun (WGS) entry which is preliminary data.</text>
</comment>
<dbReference type="PANTHER" id="PTHR38011">
    <property type="entry name" value="DIHYDROFOLATE REDUCTASE FAMILY PROTEIN (AFU_ORTHOLOGUE AFUA_8G06820)"/>
    <property type="match status" value="1"/>
</dbReference>
<dbReference type="Gene3D" id="3.40.430.10">
    <property type="entry name" value="Dihydrofolate Reductase, subunit A"/>
    <property type="match status" value="1"/>
</dbReference>
<dbReference type="Proteomes" id="UP001268542">
    <property type="component" value="Unassembled WGS sequence"/>
</dbReference>
<evidence type="ECO:0000259" key="1">
    <source>
        <dbReference type="Pfam" id="PF01872"/>
    </source>
</evidence>
<name>A0ABU3PVN9_9ACTN</name>
<evidence type="ECO:0000313" key="3">
    <source>
        <dbReference type="Proteomes" id="UP001268542"/>
    </source>
</evidence>
<protein>
    <submittedName>
        <fullName evidence="2">Dihydrofolate reductase family protein</fullName>
    </submittedName>
</protein>
<dbReference type="Pfam" id="PF01872">
    <property type="entry name" value="RibD_C"/>
    <property type="match status" value="1"/>
</dbReference>
<dbReference type="PANTHER" id="PTHR38011:SF11">
    <property type="entry name" value="2,5-DIAMINO-6-RIBOSYLAMINO-4(3H)-PYRIMIDINONE 5'-PHOSPHATE REDUCTASE"/>
    <property type="match status" value="1"/>
</dbReference>
<organism evidence="2 3">
    <name type="scientific">Nocardioides imazamoxiresistens</name>
    <dbReference type="NCBI Taxonomy" id="3231893"/>
    <lineage>
        <taxon>Bacteria</taxon>
        <taxon>Bacillati</taxon>
        <taxon>Actinomycetota</taxon>
        <taxon>Actinomycetes</taxon>
        <taxon>Propionibacteriales</taxon>
        <taxon>Nocardioidaceae</taxon>
        <taxon>Nocardioides</taxon>
    </lineage>
</organism>
<dbReference type="InterPro" id="IPR002734">
    <property type="entry name" value="RibDG_C"/>
</dbReference>
<reference evidence="2 3" key="1">
    <citation type="submission" date="2023-08" db="EMBL/GenBank/DDBJ databases">
        <title>Nocardioides seae sp. nov., a bacterium isolated from a soil.</title>
        <authorList>
            <person name="Wang X."/>
        </authorList>
    </citation>
    <scope>NUCLEOTIDE SEQUENCE [LARGE SCALE GENOMIC DNA]</scope>
    <source>
        <strain evidence="2 3">YZH12</strain>
    </source>
</reference>
<sequence length="183" mass="20256">MTRTLAVTQNITLDGRIEMLDDWFDPTTGSDDLVEESHRQDAQADAVLLGRQTFTDFRGFWRDRVDDQTGVTDYLNRIDKYVVSATLTDPDWAGSTVVTGDVLAEVAALKEQPGDDIVVTGSIRLTHALLAAGLVDEVRLFVYPAVQGRGRLLFPDGFVAQGQRPLEARVFTGGVAFQRWALR</sequence>
<feature type="domain" description="Bacterial bifunctional deaminase-reductase C-terminal" evidence="1">
    <location>
        <begin position="4"/>
        <end position="160"/>
    </location>
</feature>
<accession>A0ABU3PVN9</accession>
<proteinExistence type="predicted"/>
<evidence type="ECO:0000313" key="2">
    <source>
        <dbReference type="EMBL" id="MDT9593297.1"/>
    </source>
</evidence>
<dbReference type="RefSeq" id="WP_315732763.1">
    <property type="nucleotide sequence ID" value="NZ_JAVYII010000004.1"/>
</dbReference>
<gene>
    <name evidence="2" type="ORF">RDV89_09480</name>
</gene>